<sequence>MANHDCGVRPEFDQQPSKFRVNSGKNSFPGEWPWMVSLQIQHHHFCGGSILSKWWILTAAHCFHDSVFRSTHLRVELGSTILHREKEVKEVKKLFTHGKYSQRTFDNDIALLLVSSPIHFDKWRLPICMPPLGEFNMRDWKICYVVGWGSAMTGISSRILQKMELTLIDWKLCIDWLWKITKNMLCAALDRGGYDTCQGDSGGPLACKSRRENIWYQVGIVSWRVSCGRKKSPGVYTVVSNYLEWIEEVTAEAGEPFHPDPSAGQESIVAIYTPSFSTSSSTFTNPNYASTQSPTPATENTSSIDTKKTNAYSISTISSPSSTPSQVTDTPSQVTDTPSQVTDTPSQVTDTPSQFTDTPSQVTDTPSQVITTPSQVTATPGQLTTTPIQDTATPSQVTASQNYTTTGFTDATDTSQVRTFPTYTTAAATGDLTDDNTTPTNATGGTVPDTASDAVNLTTVVTDTPIVTGDTLTDVQKTSPIGTSLFIANTPVTTTPPLDSEAISTPTPNPNFVTDTSTDIALTPSFDTDATPVFSMDTPTDITTTPTLDTDSITPSFDYSADISMTPTVAGQISTDANDISTPTSTEASDNPTTPAYSSESSYVSSFYVPAYIAATPTYGSIYAPPNYISPTPSYVNHFYITSSPSNTTTYESTTHKADTTTNESSYTRTTHTVIIPFYHGNAIVPSYSDPKEAPKSIDTRSYQDATNTEANCVAPPAAGNTFWILVTLTLLCTAHCLP</sequence>
<keyword evidence="4 8" id="KW-0645">Protease</keyword>
<dbReference type="InterPro" id="IPR001314">
    <property type="entry name" value="Peptidase_S1A"/>
</dbReference>
<dbReference type="CDD" id="cd00190">
    <property type="entry name" value="Tryp_SPc"/>
    <property type="match status" value="1"/>
</dbReference>
<feature type="compositionally biased region" description="Polar residues" evidence="9">
    <location>
        <begin position="574"/>
        <end position="596"/>
    </location>
</feature>
<dbReference type="PROSITE" id="PS50240">
    <property type="entry name" value="TRYPSIN_DOM"/>
    <property type="match status" value="1"/>
</dbReference>
<keyword evidence="5 8" id="KW-0378">Hydrolase</keyword>
<dbReference type="PROSITE" id="PS00135">
    <property type="entry name" value="TRYPSIN_SER"/>
    <property type="match status" value="1"/>
</dbReference>
<evidence type="ECO:0000256" key="7">
    <source>
        <dbReference type="ARBA" id="ARBA00023157"/>
    </source>
</evidence>
<keyword evidence="6 8" id="KW-0720">Serine protease</keyword>
<feature type="region of interest" description="Disordered" evidence="9">
    <location>
        <begin position="574"/>
        <end position="600"/>
    </location>
</feature>
<gene>
    <name evidence="12" type="primary">LOC115464838</name>
</gene>
<dbReference type="Proteomes" id="UP000515156">
    <property type="component" value="Chromosome 3"/>
</dbReference>
<dbReference type="SMART" id="SM00020">
    <property type="entry name" value="Tryp_SPc"/>
    <property type="match status" value="1"/>
</dbReference>
<dbReference type="InterPro" id="IPR001254">
    <property type="entry name" value="Trypsin_dom"/>
</dbReference>
<feature type="domain" description="Peptidase S1" evidence="10">
    <location>
        <begin position="21"/>
        <end position="251"/>
    </location>
</feature>
<evidence type="ECO:0000313" key="11">
    <source>
        <dbReference type="Proteomes" id="UP000515156"/>
    </source>
</evidence>
<organism evidence="11 12">
    <name type="scientific">Microcaecilia unicolor</name>
    <dbReference type="NCBI Taxonomy" id="1415580"/>
    <lineage>
        <taxon>Eukaryota</taxon>
        <taxon>Metazoa</taxon>
        <taxon>Chordata</taxon>
        <taxon>Craniata</taxon>
        <taxon>Vertebrata</taxon>
        <taxon>Euteleostomi</taxon>
        <taxon>Amphibia</taxon>
        <taxon>Gymnophiona</taxon>
        <taxon>Siphonopidae</taxon>
        <taxon>Microcaecilia</taxon>
    </lineage>
</organism>
<evidence type="ECO:0000256" key="5">
    <source>
        <dbReference type="ARBA" id="ARBA00022801"/>
    </source>
</evidence>
<feature type="region of interest" description="Disordered" evidence="9">
    <location>
        <begin position="430"/>
        <end position="449"/>
    </location>
</feature>
<dbReference type="EC" id="3.4.21.10" evidence="2"/>
<dbReference type="RefSeq" id="XP_030051057.1">
    <property type="nucleotide sequence ID" value="XM_030195197.1"/>
</dbReference>
<dbReference type="AlphaFoldDB" id="A0A6P7X632"/>
<dbReference type="InterPro" id="IPR009003">
    <property type="entry name" value="Peptidase_S1_PA"/>
</dbReference>
<dbReference type="SUPFAM" id="SSF50494">
    <property type="entry name" value="Trypsin-like serine proteases"/>
    <property type="match status" value="1"/>
</dbReference>
<dbReference type="InterPro" id="IPR033116">
    <property type="entry name" value="TRYPSIN_SER"/>
</dbReference>
<evidence type="ECO:0000256" key="1">
    <source>
        <dbReference type="ARBA" id="ARBA00001656"/>
    </source>
</evidence>
<dbReference type="KEGG" id="muo:115464838"/>
<comment type="catalytic activity">
    <reaction evidence="1">
        <text>Preferential cleavage: Arg-|-Xaa, Lys-|-Xaa.</text>
        <dbReference type="EC" id="3.4.21.10"/>
    </reaction>
</comment>
<proteinExistence type="predicted"/>
<evidence type="ECO:0000256" key="3">
    <source>
        <dbReference type="ARBA" id="ARBA00017161"/>
    </source>
</evidence>
<dbReference type="GO" id="GO:0004252">
    <property type="term" value="F:serine-type endopeptidase activity"/>
    <property type="evidence" value="ECO:0007669"/>
    <property type="project" value="InterPro"/>
</dbReference>
<evidence type="ECO:0000259" key="10">
    <source>
        <dbReference type="PROSITE" id="PS50240"/>
    </source>
</evidence>
<evidence type="ECO:0000256" key="9">
    <source>
        <dbReference type="SAM" id="MobiDB-lite"/>
    </source>
</evidence>
<evidence type="ECO:0000256" key="6">
    <source>
        <dbReference type="ARBA" id="ARBA00022825"/>
    </source>
</evidence>
<dbReference type="OrthoDB" id="546450at2759"/>
<dbReference type="Gene3D" id="2.40.10.10">
    <property type="entry name" value="Trypsin-like serine proteases"/>
    <property type="match status" value="2"/>
</dbReference>
<name>A0A6P7X632_9AMPH</name>
<accession>A0A6P7X632</accession>
<dbReference type="InParanoid" id="A0A6P7X632"/>
<protein>
    <recommendedName>
        <fullName evidence="3">Acrosin</fullName>
        <ecNumber evidence="2">3.4.21.10</ecNumber>
    </recommendedName>
</protein>
<evidence type="ECO:0000256" key="8">
    <source>
        <dbReference type="RuleBase" id="RU363034"/>
    </source>
</evidence>
<dbReference type="PANTHER" id="PTHR24252">
    <property type="entry name" value="ACROSIN-RELATED"/>
    <property type="match status" value="1"/>
</dbReference>
<evidence type="ECO:0000256" key="4">
    <source>
        <dbReference type="ARBA" id="ARBA00022670"/>
    </source>
</evidence>
<keyword evidence="7" id="KW-1015">Disulfide bond</keyword>
<evidence type="ECO:0000256" key="2">
    <source>
        <dbReference type="ARBA" id="ARBA00012050"/>
    </source>
</evidence>
<reference evidence="12" key="1">
    <citation type="submission" date="2025-08" db="UniProtKB">
        <authorList>
            <consortium name="RefSeq"/>
        </authorList>
    </citation>
    <scope>IDENTIFICATION</scope>
</reference>
<dbReference type="GeneID" id="115464838"/>
<feature type="compositionally biased region" description="Polar residues" evidence="9">
    <location>
        <begin position="288"/>
        <end position="312"/>
    </location>
</feature>
<evidence type="ECO:0000313" key="12">
    <source>
        <dbReference type="RefSeq" id="XP_030051057.1"/>
    </source>
</evidence>
<dbReference type="PANTHER" id="PTHR24252:SF8">
    <property type="entry name" value="ACROSIN"/>
    <property type="match status" value="1"/>
</dbReference>
<dbReference type="InterPro" id="IPR043504">
    <property type="entry name" value="Peptidase_S1_PA_chymotrypsin"/>
</dbReference>
<dbReference type="Pfam" id="PF00089">
    <property type="entry name" value="Trypsin"/>
    <property type="match status" value="1"/>
</dbReference>
<dbReference type="PRINTS" id="PR00722">
    <property type="entry name" value="CHYMOTRYPSIN"/>
</dbReference>
<dbReference type="FunFam" id="2.40.10.10:FF:000003">
    <property type="entry name" value="Transmembrane serine protease 3"/>
    <property type="match status" value="1"/>
</dbReference>
<feature type="region of interest" description="Disordered" evidence="9">
    <location>
        <begin position="279"/>
        <end position="389"/>
    </location>
</feature>
<feature type="compositionally biased region" description="Polar residues" evidence="9">
    <location>
        <begin position="326"/>
        <end position="389"/>
    </location>
</feature>
<feature type="compositionally biased region" description="Low complexity" evidence="9">
    <location>
        <begin position="313"/>
        <end position="325"/>
    </location>
</feature>
<dbReference type="GO" id="GO:0006508">
    <property type="term" value="P:proteolysis"/>
    <property type="evidence" value="ECO:0007669"/>
    <property type="project" value="UniProtKB-KW"/>
</dbReference>
<dbReference type="InterPro" id="IPR018114">
    <property type="entry name" value="TRYPSIN_HIS"/>
</dbReference>
<dbReference type="PROSITE" id="PS00134">
    <property type="entry name" value="TRYPSIN_HIS"/>
    <property type="match status" value="1"/>
</dbReference>
<keyword evidence="11" id="KW-1185">Reference proteome</keyword>